<protein>
    <submittedName>
        <fullName evidence="2">Uncharacterized protein</fullName>
    </submittedName>
</protein>
<dbReference type="EMBL" id="CP069045">
    <property type="protein sequence ID" value="QRD07695.1"/>
    <property type="molecule type" value="Genomic_DNA"/>
</dbReference>
<dbReference type="AlphaFoldDB" id="A0A7U2NRB0"/>
<keyword evidence="1" id="KW-0812">Transmembrane</keyword>
<accession>A0A7U2NRB0</accession>
<gene>
    <name evidence="2" type="ORF">JI435_162490</name>
</gene>
<keyword evidence="1" id="KW-1133">Transmembrane helix</keyword>
<evidence type="ECO:0000313" key="2">
    <source>
        <dbReference type="EMBL" id="QRD07695.1"/>
    </source>
</evidence>
<keyword evidence="3" id="KW-1185">Reference proteome</keyword>
<dbReference type="Proteomes" id="UP000663193">
    <property type="component" value="Chromosome 23"/>
</dbReference>
<organism evidence="2 3">
    <name type="scientific">Phaeosphaeria nodorum (strain SN15 / ATCC MYA-4574 / FGSC 10173)</name>
    <name type="common">Glume blotch fungus</name>
    <name type="synonym">Parastagonospora nodorum</name>
    <dbReference type="NCBI Taxonomy" id="321614"/>
    <lineage>
        <taxon>Eukaryota</taxon>
        <taxon>Fungi</taxon>
        <taxon>Dikarya</taxon>
        <taxon>Ascomycota</taxon>
        <taxon>Pezizomycotina</taxon>
        <taxon>Dothideomycetes</taxon>
        <taxon>Pleosporomycetidae</taxon>
        <taxon>Pleosporales</taxon>
        <taxon>Pleosporineae</taxon>
        <taxon>Phaeosphaeriaceae</taxon>
        <taxon>Parastagonospora</taxon>
    </lineage>
</organism>
<evidence type="ECO:0000313" key="3">
    <source>
        <dbReference type="Proteomes" id="UP000663193"/>
    </source>
</evidence>
<name>A0A7U2NRB0_PHANO</name>
<evidence type="ECO:0000256" key="1">
    <source>
        <dbReference type="SAM" id="Phobius"/>
    </source>
</evidence>
<reference evidence="3" key="1">
    <citation type="journal article" date="2021" name="BMC Genomics">
        <title>Chromosome-level genome assembly and manually-curated proteome of model necrotroph Parastagonospora nodorum Sn15 reveals a genome-wide trove of candidate effector homologs, and redundancy of virulence-related functions within an accessory chromosome.</title>
        <authorList>
            <person name="Bertazzoni S."/>
            <person name="Jones D.A.B."/>
            <person name="Phan H.T."/>
            <person name="Tan K.-C."/>
            <person name="Hane J.K."/>
        </authorList>
    </citation>
    <scope>NUCLEOTIDE SEQUENCE [LARGE SCALE GENOMIC DNA]</scope>
    <source>
        <strain evidence="3">SN15 / ATCC MYA-4574 / FGSC 10173)</strain>
    </source>
</reference>
<keyword evidence="1" id="KW-0472">Membrane</keyword>
<dbReference type="VEuPathDB" id="FungiDB:JI435_162490"/>
<proteinExistence type="predicted"/>
<sequence length="109" mass="13042">MSLLFRDQHHFRHSRKQIRRTLCRIALLLPIFFLAFVLLWYMLVIPSHMLYFMRRLSASNSTPDLYQAPLETVEFTPRPIDRAHATDFPDFMGYRPSDARTVSWVDRDL</sequence>
<feature type="transmembrane region" description="Helical" evidence="1">
    <location>
        <begin position="21"/>
        <end position="43"/>
    </location>
</feature>